<dbReference type="Pfam" id="PF08484">
    <property type="entry name" value="Methyltransf_14"/>
    <property type="match status" value="1"/>
</dbReference>
<evidence type="ECO:0000313" key="4">
    <source>
        <dbReference type="Proteomes" id="UP000586042"/>
    </source>
</evidence>
<dbReference type="CDD" id="cd02440">
    <property type="entry name" value="AdoMet_MTases"/>
    <property type="match status" value="1"/>
</dbReference>
<dbReference type="RefSeq" id="WP_175591930.1">
    <property type="nucleotide sequence ID" value="NZ_JABWGN010000009.1"/>
</dbReference>
<dbReference type="Gene3D" id="3.40.50.720">
    <property type="entry name" value="NAD(P)-binding Rossmann-like Domain"/>
    <property type="match status" value="1"/>
</dbReference>
<sequence>MTRCRICDGQVRKFFDFGRQPLSDDFRAEEDVAGAFYFQLAVGVCASCSMVQLLEEVPRERMFNYDYPYHSSGSQRMREHFAQTARDLLATELTGPDPFCVEIGSNDGVMLGVVKDAGVRHLGVEPSGGVAELARKDGVRVRTDFFEQSTAAQIAAEEGRADVIYAANTICHIPYLDSVFRGVDALLSPGGVFVFEDPYLGDIVERHTFDQIYDEHFYLFTATSVREVARRFGFDLVDVRRLPVHGGEVRYTIARAGARTPSPAVEKLIAEESERRLHDLDVLEGLGTGIDRICEDLVKLLRDLRDQGARVAGYGATAKSATVLNYAGIGPELLPCVYDTTPAKIGRLMPGSHIPIRSAAEFGRPYPDYAVLFAWNHTDEILARETGFTEQGGRWIVYVPSVRVL</sequence>
<dbReference type="Gene3D" id="6.10.250.3100">
    <property type="match status" value="1"/>
</dbReference>
<reference evidence="3 4" key="1">
    <citation type="submission" date="2020-06" db="EMBL/GenBank/DDBJ databases">
        <title>Nonomuraea sp. SMC257, a novel actinomycete isolated from soil.</title>
        <authorList>
            <person name="Chanama M."/>
        </authorList>
    </citation>
    <scope>NUCLEOTIDE SEQUENCE [LARGE SCALE GENOMIC DNA]</scope>
    <source>
        <strain evidence="3 4">SMC257</strain>
    </source>
</reference>
<dbReference type="Gene3D" id="6.20.50.110">
    <property type="entry name" value="Methyltransferase, zinc-binding domain"/>
    <property type="match status" value="1"/>
</dbReference>
<protein>
    <submittedName>
        <fullName evidence="3">Class I SAM-dependent methyltransferase</fullName>
    </submittedName>
</protein>
<keyword evidence="3" id="KW-0808">Transferase</keyword>
<keyword evidence="4" id="KW-1185">Reference proteome</keyword>
<gene>
    <name evidence="3" type="ORF">HTZ77_24025</name>
</gene>
<proteinExistence type="predicted"/>
<dbReference type="Pfam" id="PF08421">
    <property type="entry name" value="Methyltransf_13"/>
    <property type="match status" value="1"/>
</dbReference>
<dbReference type="PANTHER" id="PTHR43861">
    <property type="entry name" value="TRANS-ACONITATE 2-METHYLTRANSFERASE-RELATED"/>
    <property type="match status" value="1"/>
</dbReference>
<dbReference type="PANTHER" id="PTHR43861:SF5">
    <property type="entry name" value="BLL5978 PROTEIN"/>
    <property type="match status" value="1"/>
</dbReference>
<dbReference type="InterPro" id="IPR013630">
    <property type="entry name" value="Methyltransf_Zn-bd_dom_put"/>
</dbReference>
<name>A0A7Y6IA57_9ACTN</name>
<dbReference type="GO" id="GO:0008168">
    <property type="term" value="F:methyltransferase activity"/>
    <property type="evidence" value="ECO:0007669"/>
    <property type="project" value="UniProtKB-KW"/>
</dbReference>
<dbReference type="InterPro" id="IPR013691">
    <property type="entry name" value="MeTrfase_14"/>
</dbReference>
<dbReference type="GO" id="GO:0032259">
    <property type="term" value="P:methylation"/>
    <property type="evidence" value="ECO:0007669"/>
    <property type="project" value="UniProtKB-KW"/>
</dbReference>
<dbReference type="EMBL" id="JABWGN010000009">
    <property type="protein sequence ID" value="NUW34484.1"/>
    <property type="molecule type" value="Genomic_DNA"/>
</dbReference>
<evidence type="ECO:0000259" key="2">
    <source>
        <dbReference type="Pfam" id="PF08484"/>
    </source>
</evidence>
<dbReference type="Pfam" id="PF13489">
    <property type="entry name" value="Methyltransf_23"/>
    <property type="match status" value="1"/>
</dbReference>
<dbReference type="AlphaFoldDB" id="A0A7Y6IA57"/>
<dbReference type="Proteomes" id="UP000586042">
    <property type="component" value="Unassembled WGS sequence"/>
</dbReference>
<feature type="domain" description="C-methyltransferase" evidence="2">
    <location>
        <begin position="243"/>
        <end position="400"/>
    </location>
</feature>
<dbReference type="Gene3D" id="3.40.50.150">
    <property type="entry name" value="Vaccinia Virus protein VP39"/>
    <property type="match status" value="1"/>
</dbReference>
<keyword evidence="3" id="KW-0489">Methyltransferase</keyword>
<evidence type="ECO:0000313" key="3">
    <source>
        <dbReference type="EMBL" id="NUW34484.1"/>
    </source>
</evidence>
<dbReference type="InterPro" id="IPR029063">
    <property type="entry name" value="SAM-dependent_MTases_sf"/>
</dbReference>
<dbReference type="SUPFAM" id="SSF53335">
    <property type="entry name" value="S-adenosyl-L-methionine-dependent methyltransferases"/>
    <property type="match status" value="1"/>
</dbReference>
<evidence type="ECO:0000259" key="1">
    <source>
        <dbReference type="Pfam" id="PF08421"/>
    </source>
</evidence>
<dbReference type="InterPro" id="IPR038576">
    <property type="entry name" value="Methyltransf_Zn-bd_dom_put_sf"/>
</dbReference>
<accession>A0A7Y6IA57</accession>
<comment type="caution">
    <text evidence="3">The sequence shown here is derived from an EMBL/GenBank/DDBJ whole genome shotgun (WGS) entry which is preliminary data.</text>
</comment>
<feature type="domain" description="Methyltransferase putative zinc binding" evidence="1">
    <location>
        <begin position="4"/>
        <end position="63"/>
    </location>
</feature>
<organism evidence="3 4">
    <name type="scientific">Nonomuraea montanisoli</name>
    <dbReference type="NCBI Taxonomy" id="2741721"/>
    <lineage>
        <taxon>Bacteria</taxon>
        <taxon>Bacillati</taxon>
        <taxon>Actinomycetota</taxon>
        <taxon>Actinomycetes</taxon>
        <taxon>Streptosporangiales</taxon>
        <taxon>Streptosporangiaceae</taxon>
        <taxon>Nonomuraea</taxon>
    </lineage>
</organism>